<dbReference type="OrthoDB" id="9784739at2"/>
<proteinExistence type="inferred from homology"/>
<dbReference type="PANTHER" id="PTHR43378">
    <property type="entry name" value="UDP-3-O-ACYLGLUCOSAMINE N-ACYLTRANSFERASE"/>
    <property type="match status" value="1"/>
</dbReference>
<comment type="catalytic activity">
    <reaction evidence="7">
        <text>a UDP-3-O-[(3R)-3-hydroxyacyl]-alpha-D-glucosamine + a (3R)-hydroxyacyl-[ACP] = a UDP-2-N,3-O-bis[(3R)-3-hydroxyacyl]-alpha-D-glucosamine + holo-[ACP] + H(+)</text>
        <dbReference type="Rhea" id="RHEA:53836"/>
        <dbReference type="Rhea" id="RHEA-COMP:9685"/>
        <dbReference type="Rhea" id="RHEA-COMP:9945"/>
        <dbReference type="ChEBI" id="CHEBI:15378"/>
        <dbReference type="ChEBI" id="CHEBI:64479"/>
        <dbReference type="ChEBI" id="CHEBI:78827"/>
        <dbReference type="ChEBI" id="CHEBI:137740"/>
        <dbReference type="ChEBI" id="CHEBI:137748"/>
        <dbReference type="EC" id="2.3.1.191"/>
    </reaction>
</comment>
<dbReference type="EC" id="2.3.1.191" evidence="7"/>
<dbReference type="NCBIfam" id="NF002060">
    <property type="entry name" value="PRK00892.1"/>
    <property type="match status" value="1"/>
</dbReference>
<dbReference type="InterPro" id="IPR020573">
    <property type="entry name" value="UDP_GlcNAc_AcTrfase_non-rep"/>
</dbReference>
<dbReference type="RefSeq" id="WP_089318829.1">
    <property type="nucleotide sequence ID" value="NZ_FZOQ01000006.1"/>
</dbReference>
<keyword evidence="3 7" id="KW-0808">Transferase</keyword>
<keyword evidence="4 7" id="KW-0677">Repeat</keyword>
<evidence type="ECO:0000256" key="7">
    <source>
        <dbReference type="HAMAP-Rule" id="MF_00523"/>
    </source>
</evidence>
<evidence type="ECO:0000259" key="8">
    <source>
        <dbReference type="Pfam" id="PF04613"/>
    </source>
</evidence>
<keyword evidence="10" id="KW-1185">Reference proteome</keyword>
<evidence type="ECO:0000256" key="1">
    <source>
        <dbReference type="ARBA" id="ARBA00022516"/>
    </source>
</evidence>
<dbReference type="GO" id="GO:0016020">
    <property type="term" value="C:membrane"/>
    <property type="evidence" value="ECO:0007669"/>
    <property type="project" value="GOC"/>
</dbReference>
<dbReference type="PANTHER" id="PTHR43378:SF2">
    <property type="entry name" value="UDP-3-O-ACYLGLUCOSAMINE N-ACYLTRANSFERASE 1, MITOCHONDRIAL-RELATED"/>
    <property type="match status" value="1"/>
</dbReference>
<reference evidence="10" key="1">
    <citation type="submission" date="2017-06" db="EMBL/GenBank/DDBJ databases">
        <authorList>
            <person name="Varghese N."/>
            <person name="Submissions S."/>
        </authorList>
    </citation>
    <scope>NUCLEOTIDE SEQUENCE [LARGE SCALE GENOMIC DNA]</scope>
    <source>
        <strain evidence="10">NKM1</strain>
    </source>
</reference>
<evidence type="ECO:0000256" key="5">
    <source>
        <dbReference type="ARBA" id="ARBA00023098"/>
    </source>
</evidence>
<comment type="function">
    <text evidence="7">Catalyzes the N-acylation of UDP-3-O-acylglucosamine using 3-hydroxyacyl-ACP as the acyl donor. Is involved in the biosynthesis of lipid A, a phosphorylated glycolipid that anchors the lipopolysaccharide to the outer membrane of the cell.</text>
</comment>
<keyword evidence="5 7" id="KW-0443">Lipid metabolism</keyword>
<dbReference type="AlphaFoldDB" id="A0A239EK01"/>
<accession>A0A239EK01</accession>
<evidence type="ECO:0000256" key="6">
    <source>
        <dbReference type="ARBA" id="ARBA00023315"/>
    </source>
</evidence>
<dbReference type="NCBIfam" id="TIGR01853">
    <property type="entry name" value="lipid_A_lpxD"/>
    <property type="match status" value="1"/>
</dbReference>
<evidence type="ECO:0000256" key="3">
    <source>
        <dbReference type="ARBA" id="ARBA00022679"/>
    </source>
</evidence>
<keyword evidence="2 7" id="KW-0441">Lipid A biosynthesis</keyword>
<evidence type="ECO:0000313" key="10">
    <source>
        <dbReference type="Proteomes" id="UP000198432"/>
    </source>
</evidence>
<dbReference type="InterPro" id="IPR007691">
    <property type="entry name" value="LpxD"/>
</dbReference>
<protein>
    <recommendedName>
        <fullName evidence="7">UDP-3-O-acylglucosamine N-acyltransferase</fullName>
        <ecNumber evidence="7">2.3.1.191</ecNumber>
    </recommendedName>
</protein>
<dbReference type="SUPFAM" id="SSF51161">
    <property type="entry name" value="Trimeric LpxA-like enzymes"/>
    <property type="match status" value="1"/>
</dbReference>
<dbReference type="CDD" id="cd03352">
    <property type="entry name" value="LbH_LpxD"/>
    <property type="match status" value="1"/>
</dbReference>
<dbReference type="Pfam" id="PF00132">
    <property type="entry name" value="Hexapep"/>
    <property type="match status" value="2"/>
</dbReference>
<dbReference type="Gene3D" id="3.40.1390.10">
    <property type="entry name" value="MurE/MurF, N-terminal domain"/>
    <property type="match status" value="1"/>
</dbReference>
<dbReference type="Pfam" id="PF04613">
    <property type="entry name" value="LpxD"/>
    <property type="match status" value="1"/>
</dbReference>
<dbReference type="GO" id="GO:0016410">
    <property type="term" value="F:N-acyltransferase activity"/>
    <property type="evidence" value="ECO:0007669"/>
    <property type="project" value="InterPro"/>
</dbReference>
<dbReference type="InterPro" id="IPR018357">
    <property type="entry name" value="Hexapep_transf_CS"/>
</dbReference>
<evidence type="ECO:0000256" key="4">
    <source>
        <dbReference type="ARBA" id="ARBA00022737"/>
    </source>
</evidence>
<dbReference type="EMBL" id="FZOQ01000006">
    <property type="protein sequence ID" value="SNS44232.1"/>
    <property type="molecule type" value="Genomic_DNA"/>
</dbReference>
<name>A0A239EK01_9BACT</name>
<dbReference type="Proteomes" id="UP000198432">
    <property type="component" value="Unassembled WGS sequence"/>
</dbReference>
<keyword evidence="6 7" id="KW-0012">Acyltransferase</keyword>
<evidence type="ECO:0000313" key="9">
    <source>
        <dbReference type="EMBL" id="SNS44232.1"/>
    </source>
</evidence>
<keyword evidence="1 7" id="KW-0444">Lipid biosynthesis</keyword>
<feature type="domain" description="UDP-3-O-[3-hydroxymyristoyl] glucosamine N-acyltransferase non-repeat region" evidence="8">
    <location>
        <begin position="23"/>
        <end position="89"/>
    </location>
</feature>
<dbReference type="PROSITE" id="PS00101">
    <property type="entry name" value="HEXAPEP_TRANSFERASES"/>
    <property type="match status" value="1"/>
</dbReference>
<dbReference type="GO" id="GO:0009245">
    <property type="term" value="P:lipid A biosynthetic process"/>
    <property type="evidence" value="ECO:0007669"/>
    <property type="project" value="UniProtKB-UniRule"/>
</dbReference>
<dbReference type="UniPathway" id="UPA00973"/>
<dbReference type="GO" id="GO:0103118">
    <property type="term" value="F:UDP-3-O-[(3R)-3-hydroxyacyl]-glucosamine N-acyltransferase activity"/>
    <property type="evidence" value="ECO:0007669"/>
    <property type="project" value="UniProtKB-EC"/>
</dbReference>
<evidence type="ECO:0000256" key="2">
    <source>
        <dbReference type="ARBA" id="ARBA00022556"/>
    </source>
</evidence>
<organism evidence="9 10">
    <name type="scientific">Pontibacter ummariensis</name>
    <dbReference type="NCBI Taxonomy" id="1610492"/>
    <lineage>
        <taxon>Bacteria</taxon>
        <taxon>Pseudomonadati</taxon>
        <taxon>Bacteroidota</taxon>
        <taxon>Cytophagia</taxon>
        <taxon>Cytophagales</taxon>
        <taxon>Hymenobacteraceae</taxon>
        <taxon>Pontibacter</taxon>
    </lineage>
</organism>
<comment type="subunit">
    <text evidence="7">Homotrimer.</text>
</comment>
<dbReference type="InterPro" id="IPR011004">
    <property type="entry name" value="Trimer_LpxA-like_sf"/>
</dbReference>
<dbReference type="HAMAP" id="MF_00523">
    <property type="entry name" value="LpxD"/>
    <property type="match status" value="1"/>
</dbReference>
<gene>
    <name evidence="7" type="primary">lpxD</name>
    <name evidence="9" type="ORF">SAMN06296052_106185</name>
</gene>
<sequence>MEFTVQQIADLLQGEVEGDNLVKVSTLAKIEEAQRGALAFLSNPKYEPFLYSTGASAVIVSDKLELKKPVQAALIRVADPYSSFSTLLQYYQTALIASKTGVEEPSYIGSGSQIGDNHYRGAFSYIGNNCIIGENVRLFPHVYLGDNVKIGDNTTIFAGAKLYANTVVGNNCTIHAGAVIGSDGFGFAPQSDGTYKAIPQIGNVILEDDISVGANTTIDCATMGSTIIHKGSKIDNLVQIAHNVEVGSNTVIASQTGISGSTKIGSNCVIAGQVGIVGHISLADKTTVGAQSGVSKSVKETGTIIQGSPAFDYKQNLRAMTVFRKLPELQREVELLKGKPESQQKQGANS</sequence>
<dbReference type="InterPro" id="IPR001451">
    <property type="entry name" value="Hexapep"/>
</dbReference>
<comment type="similarity">
    <text evidence="7">Belongs to the transferase hexapeptide repeat family. LpxD subfamily.</text>
</comment>
<dbReference type="Gene3D" id="2.160.10.10">
    <property type="entry name" value="Hexapeptide repeat proteins"/>
    <property type="match status" value="1"/>
</dbReference>
<comment type="pathway">
    <text evidence="7">Bacterial outer membrane biogenesis; LPS lipid A biosynthesis.</text>
</comment>
<feature type="active site" description="Proton acceptor" evidence="7">
    <location>
        <position position="242"/>
    </location>
</feature>